<gene>
    <name evidence="1" type="ORF">ACFQMJ_01690</name>
</gene>
<name>A0ABW2F5D3_9BACL</name>
<organism evidence="1 2">
    <name type="scientific">Cohnella cellulosilytica</name>
    <dbReference type="NCBI Taxonomy" id="986710"/>
    <lineage>
        <taxon>Bacteria</taxon>
        <taxon>Bacillati</taxon>
        <taxon>Bacillota</taxon>
        <taxon>Bacilli</taxon>
        <taxon>Bacillales</taxon>
        <taxon>Paenibacillaceae</taxon>
        <taxon>Cohnella</taxon>
    </lineage>
</organism>
<sequence>MIYGASLGPFIKKALEDKAFQTNVGKIVETLSLAPEVSNMDAVILGPKDVRGTSGVAIAETISKKHPSVRVIFLYMKDKEHDLFGDEATKIMLPKLTPQAIKEAVASVIDLNEIGTDGRILESADAKARQREALELRGASTEVVEEEVATTTEEAELPIETIEPERELPKSLEQKLLEMGQFADFHFFKQALSRDEVLSDLLQQNTQYAELVNVLEALDLRVAQVFKNVSLTVEERFALVKQIGMERASYSGLENQMLADKFGAVMDAIVKSAEATVEARVERIREALGVVSGAKLLYHDQARLDELIEKRLGMQAELMELSKDVIEVYMAMDRSITDLVAQMDEELPYNNDYINEVMKPIRAMFIPQNIATVTSRLLGDLQRNRVTLSIMEDKVKQLLTLVFRLCEEDATIIDYQQRLIKLLRAQRIEEVVVVDNLLKHSLRIFVGAPDTGRTATSLTWSGTLARRHNTLLLDLTGSSKFAQYGMDSVQLDELLANRLERPFLCVEGRLELEQVDEVVAELKTRLNYYAYLNVLVDSSQTELLDKLAASALSVHFIADCSPRGTELMKQTIASFQEINIARKVVLIDPPIEPFQMLSELGADPLLTKLVILPRIQHIRMCSLNRVRPFDSREVVEVFEEAFR</sequence>
<comment type="caution">
    <text evidence="1">The sequence shown here is derived from an EMBL/GenBank/DDBJ whole genome shotgun (WGS) entry which is preliminary data.</text>
</comment>
<proteinExistence type="predicted"/>
<accession>A0ABW2F5D3</accession>
<reference evidence="2" key="1">
    <citation type="journal article" date="2019" name="Int. J. Syst. Evol. Microbiol.">
        <title>The Global Catalogue of Microorganisms (GCM) 10K type strain sequencing project: providing services to taxonomists for standard genome sequencing and annotation.</title>
        <authorList>
            <consortium name="The Broad Institute Genomics Platform"/>
            <consortium name="The Broad Institute Genome Sequencing Center for Infectious Disease"/>
            <person name="Wu L."/>
            <person name="Ma J."/>
        </authorList>
    </citation>
    <scope>NUCLEOTIDE SEQUENCE [LARGE SCALE GENOMIC DNA]</scope>
    <source>
        <strain evidence="2">KCTC 12907</strain>
    </source>
</reference>
<keyword evidence="2" id="KW-1185">Reference proteome</keyword>
<evidence type="ECO:0000313" key="2">
    <source>
        <dbReference type="Proteomes" id="UP001596378"/>
    </source>
</evidence>
<protein>
    <submittedName>
        <fullName evidence="1">Uncharacterized protein</fullName>
    </submittedName>
</protein>
<evidence type="ECO:0000313" key="1">
    <source>
        <dbReference type="EMBL" id="MFC7147234.1"/>
    </source>
</evidence>
<dbReference type="RefSeq" id="WP_378050516.1">
    <property type="nucleotide sequence ID" value="NZ_JBHMDN010000028.1"/>
</dbReference>
<dbReference type="Proteomes" id="UP001596378">
    <property type="component" value="Unassembled WGS sequence"/>
</dbReference>
<dbReference type="EMBL" id="JBHTAI010000001">
    <property type="protein sequence ID" value="MFC7147234.1"/>
    <property type="molecule type" value="Genomic_DNA"/>
</dbReference>